<dbReference type="Proteomes" id="UP000541444">
    <property type="component" value="Unassembled WGS sequence"/>
</dbReference>
<dbReference type="EMBL" id="JACGCM010000811">
    <property type="protein sequence ID" value="KAF6166144.1"/>
    <property type="molecule type" value="Genomic_DNA"/>
</dbReference>
<sequence length="56" mass="6576">MQENTILRYCNRHLIIKKFLVKNLHKNGVCKTIIQTNSRKQASGHTCISIYPCRLF</sequence>
<name>A0A7J7NGJ4_9MAGN</name>
<evidence type="ECO:0000313" key="1">
    <source>
        <dbReference type="EMBL" id="KAF6166144.1"/>
    </source>
</evidence>
<reference evidence="1 2" key="1">
    <citation type="journal article" date="2020" name="IScience">
        <title>Genome Sequencing of the Endangered Kingdonia uniflora (Circaeasteraceae, Ranunculales) Reveals Potential Mechanisms of Evolutionary Specialization.</title>
        <authorList>
            <person name="Sun Y."/>
            <person name="Deng T."/>
            <person name="Zhang A."/>
            <person name="Moore M.J."/>
            <person name="Landis J.B."/>
            <person name="Lin N."/>
            <person name="Zhang H."/>
            <person name="Zhang X."/>
            <person name="Huang J."/>
            <person name="Zhang X."/>
            <person name="Sun H."/>
            <person name="Wang H."/>
        </authorList>
    </citation>
    <scope>NUCLEOTIDE SEQUENCE [LARGE SCALE GENOMIC DNA]</scope>
    <source>
        <strain evidence="1">TB1705</strain>
        <tissue evidence="1">Leaf</tissue>
    </source>
</reference>
<evidence type="ECO:0000313" key="2">
    <source>
        <dbReference type="Proteomes" id="UP000541444"/>
    </source>
</evidence>
<keyword evidence="2" id="KW-1185">Reference proteome</keyword>
<dbReference type="AlphaFoldDB" id="A0A7J7NGJ4"/>
<protein>
    <submittedName>
        <fullName evidence="1">Uncharacterized protein</fullName>
    </submittedName>
</protein>
<accession>A0A7J7NGJ4</accession>
<comment type="caution">
    <text evidence="1">The sequence shown here is derived from an EMBL/GenBank/DDBJ whole genome shotgun (WGS) entry which is preliminary data.</text>
</comment>
<proteinExistence type="predicted"/>
<organism evidence="1 2">
    <name type="scientific">Kingdonia uniflora</name>
    <dbReference type="NCBI Taxonomy" id="39325"/>
    <lineage>
        <taxon>Eukaryota</taxon>
        <taxon>Viridiplantae</taxon>
        <taxon>Streptophyta</taxon>
        <taxon>Embryophyta</taxon>
        <taxon>Tracheophyta</taxon>
        <taxon>Spermatophyta</taxon>
        <taxon>Magnoliopsida</taxon>
        <taxon>Ranunculales</taxon>
        <taxon>Circaeasteraceae</taxon>
        <taxon>Kingdonia</taxon>
    </lineage>
</organism>
<gene>
    <name evidence="1" type="ORF">GIB67_023854</name>
</gene>